<reference evidence="1 2" key="1">
    <citation type="journal article" date="2017" name="Nat. Commun.">
        <title>Genome assembly with in vitro proximity ligation data and whole-genome triplication in lettuce.</title>
        <authorList>
            <person name="Reyes-Chin-Wo S."/>
            <person name="Wang Z."/>
            <person name="Yang X."/>
            <person name="Kozik A."/>
            <person name="Arikit S."/>
            <person name="Song C."/>
            <person name="Xia L."/>
            <person name="Froenicke L."/>
            <person name="Lavelle D.O."/>
            <person name="Truco M.J."/>
            <person name="Xia R."/>
            <person name="Zhu S."/>
            <person name="Xu C."/>
            <person name="Xu H."/>
            <person name="Xu X."/>
            <person name="Cox K."/>
            <person name="Korf I."/>
            <person name="Meyers B.C."/>
            <person name="Michelmore R.W."/>
        </authorList>
    </citation>
    <scope>NUCLEOTIDE SEQUENCE [LARGE SCALE GENOMIC DNA]</scope>
    <source>
        <strain evidence="2">cv. Salinas</strain>
        <tissue evidence="1">Seedlings</tissue>
    </source>
</reference>
<gene>
    <name evidence="1" type="ORF">LSAT_V11C400166520</name>
</gene>
<proteinExistence type="predicted"/>
<dbReference type="PANTHER" id="PTHR31704:SF37">
    <property type="entry name" value="HEAT SHOCK PROTEIN"/>
    <property type="match status" value="1"/>
</dbReference>
<dbReference type="PANTHER" id="PTHR31704">
    <property type="entry name" value="MYB/SANT-LIKE DNA-BINDING DOMAIN PROTEIN-RELATED"/>
    <property type="match status" value="1"/>
</dbReference>
<organism evidence="1 2">
    <name type="scientific">Lactuca sativa</name>
    <name type="common">Garden lettuce</name>
    <dbReference type="NCBI Taxonomy" id="4236"/>
    <lineage>
        <taxon>Eukaryota</taxon>
        <taxon>Viridiplantae</taxon>
        <taxon>Streptophyta</taxon>
        <taxon>Embryophyta</taxon>
        <taxon>Tracheophyta</taxon>
        <taxon>Spermatophyta</taxon>
        <taxon>Magnoliopsida</taxon>
        <taxon>eudicotyledons</taxon>
        <taxon>Gunneridae</taxon>
        <taxon>Pentapetalae</taxon>
        <taxon>asterids</taxon>
        <taxon>campanulids</taxon>
        <taxon>Asterales</taxon>
        <taxon>Asteraceae</taxon>
        <taxon>Cichorioideae</taxon>
        <taxon>Cichorieae</taxon>
        <taxon>Lactucinae</taxon>
        <taxon>Lactuca</taxon>
    </lineage>
</organism>
<evidence type="ECO:0008006" key="3">
    <source>
        <dbReference type="Google" id="ProtNLM"/>
    </source>
</evidence>
<dbReference type="EMBL" id="NBSK02000004">
    <property type="protein sequence ID" value="KAJ0208575.1"/>
    <property type="molecule type" value="Genomic_DNA"/>
</dbReference>
<dbReference type="AlphaFoldDB" id="A0A9R1VPH0"/>
<keyword evidence="2" id="KW-1185">Reference proteome</keyword>
<evidence type="ECO:0000313" key="1">
    <source>
        <dbReference type="EMBL" id="KAJ0208575.1"/>
    </source>
</evidence>
<evidence type="ECO:0000313" key="2">
    <source>
        <dbReference type="Proteomes" id="UP000235145"/>
    </source>
</evidence>
<dbReference type="Proteomes" id="UP000235145">
    <property type="component" value="Unassembled WGS sequence"/>
</dbReference>
<name>A0A9R1VPH0_LACSA</name>
<accession>A0A9R1VPH0</accession>
<sequence length="210" mass="24480">MVVTSIRLGGRNRKTYEGKNRETYDKIQLKNKWDNMKKYRNLYDRLMRLETGIGGTRSLIDAWPEWWEEKINTNKDCAKFRDADFSIDEINLDYELFFIGFLESSSGKRKKSKNVGNNRSTKSKTSIYEEKVDALLDAISTKSTQTFLQNNYSPTISHYMAVVMKFSGFNEGSKEYSQALLVFTKNQNCEAFKFPMNGEAKMEFLKLLIK</sequence>
<protein>
    <recommendedName>
        <fullName evidence="3">Myb/SANT-like domain-containing protein</fullName>
    </recommendedName>
</protein>
<comment type="caution">
    <text evidence="1">The sequence shown here is derived from an EMBL/GenBank/DDBJ whole genome shotgun (WGS) entry which is preliminary data.</text>
</comment>